<dbReference type="CDD" id="cd06325">
    <property type="entry name" value="PBP1_ABC_unchar_transporter"/>
    <property type="match status" value="1"/>
</dbReference>
<reference evidence="1 2" key="1">
    <citation type="submission" date="2023-06" db="EMBL/GenBank/DDBJ databases">
        <title>Five Gram-positive bacteria isolated from mangrove sediments in Shenzhen, Guangdong, China.</title>
        <authorList>
            <person name="Yu S."/>
            <person name="Zheng W."/>
            <person name="Huang Y."/>
        </authorList>
    </citation>
    <scope>NUCLEOTIDE SEQUENCE [LARGE SCALE GENOMIC DNA]</scope>
    <source>
        <strain evidence="1 2">SaN35-3</strain>
    </source>
</reference>
<dbReference type="SUPFAM" id="SSF53822">
    <property type="entry name" value="Periplasmic binding protein-like I"/>
    <property type="match status" value="1"/>
</dbReference>
<dbReference type="EMBL" id="CP129013">
    <property type="protein sequence ID" value="WLR43078.1"/>
    <property type="molecule type" value="Genomic_DNA"/>
</dbReference>
<dbReference type="PANTHER" id="PTHR35271:SF1">
    <property type="entry name" value="ABC TRANSPORTER, SUBSTRATE-BINDING LIPOPROTEIN"/>
    <property type="match status" value="1"/>
</dbReference>
<keyword evidence="2" id="KW-1185">Reference proteome</keyword>
<dbReference type="InterPro" id="IPR028082">
    <property type="entry name" value="Peripla_BP_I"/>
</dbReference>
<dbReference type="PROSITE" id="PS51257">
    <property type="entry name" value="PROKAR_LIPOPROTEIN"/>
    <property type="match status" value="1"/>
</dbReference>
<protein>
    <submittedName>
        <fullName evidence="1">ABC transporter substrate-binding protein</fullName>
    </submittedName>
</protein>
<dbReference type="Proteomes" id="UP001197974">
    <property type="component" value="Chromosome"/>
</dbReference>
<dbReference type="Gene3D" id="3.40.50.2300">
    <property type="match status" value="2"/>
</dbReference>
<dbReference type="PANTHER" id="PTHR35271">
    <property type="entry name" value="ABC TRANSPORTER, SUBSTRATE-BINDING LIPOPROTEIN-RELATED"/>
    <property type="match status" value="1"/>
</dbReference>
<accession>A0ABY9JX46</accession>
<gene>
    <name evidence="1" type="ORF">LC087_02360</name>
</gene>
<dbReference type="RefSeq" id="WP_226538896.1">
    <property type="nucleotide sequence ID" value="NZ_CP129013.1"/>
</dbReference>
<dbReference type="InterPro" id="IPR007487">
    <property type="entry name" value="ABC_transpt-TYRBP-like"/>
</dbReference>
<evidence type="ECO:0000313" key="2">
    <source>
        <dbReference type="Proteomes" id="UP001197974"/>
    </source>
</evidence>
<organism evidence="1 2">
    <name type="scientific">Bacillus carboniphilus</name>
    <dbReference type="NCBI Taxonomy" id="86663"/>
    <lineage>
        <taxon>Bacteria</taxon>
        <taxon>Bacillati</taxon>
        <taxon>Bacillota</taxon>
        <taxon>Bacilli</taxon>
        <taxon>Bacillales</taxon>
        <taxon>Bacillaceae</taxon>
        <taxon>Bacillus</taxon>
    </lineage>
</organism>
<dbReference type="Pfam" id="PF04392">
    <property type="entry name" value="ABC_sub_bind"/>
    <property type="match status" value="1"/>
</dbReference>
<proteinExistence type="predicted"/>
<name>A0ABY9JX46_9BACI</name>
<evidence type="ECO:0000313" key="1">
    <source>
        <dbReference type="EMBL" id="WLR43078.1"/>
    </source>
</evidence>
<sequence length="332" mass="35971">MKRRWSVLVLSFVLGVLLLSGCGSESSSSSNYEYVIGVTQIVEHPSLDEAFTGFKKALEENGLVEGEDVKYDLQIAQGEISNSDTIAKNFVGDQVDLIFANSTPSAISALNATKDIPIIFTSVTDPVGAELVEAFDKPGENITGTSDTHPLAMSNTIEFMLEEIGVKKVGVVYNAGEQNSKVQVEQVQEMLEKEGASLVEVSVSNSSEVKQAAESLVGRIDSIFFPTDNTVVQALESLIDVANQNDLPLFASELDSMEKGAFAATGFSYKDLGYQTGLMAVEILEGNKKPSEMDVEPPNVDVKLTINKKAAEEQGITIKEEWNEKADYYEGE</sequence>